<sequence>MDLDKTSVPPPAPQHYEPGEGCLTAAIRIPVRIVVLVLVVPVRLVWDLLAAGARALHRSVLRPVGRGIALACSWLYESVLAPVGWFLGRVLFVWPWVALWRYVVVPVVHYGFVVPVVWLYENVLAPVGRGIGLLCSWLYETLLTPTGHVLGAVLMFLGKVLFVWPWVALWRYVVVPVVHYGLVVPVVWLYRNVLTPIGHGIALTATGLWTGLVWLLVTLLVTPLRWLHRAVLAPVGREIADATGVAWRIAGQISRAIGRALKWLAWILVGQPVSWFYRAVCTPVGHVVRDYVWAPARKAAVETGRAVGSALRSVGETVRQVRRDAWRALAGPPRTAEPVKAPLDGARTLRGTTTVPGAVPAPDISLRKQV</sequence>
<proteinExistence type="predicted"/>
<evidence type="ECO:0000313" key="3">
    <source>
        <dbReference type="Proteomes" id="UP001432209"/>
    </source>
</evidence>
<evidence type="ECO:0000313" key="2">
    <source>
        <dbReference type="EMBL" id="WUX55290.1"/>
    </source>
</evidence>
<dbReference type="Proteomes" id="UP001432209">
    <property type="component" value="Chromosome"/>
</dbReference>
<evidence type="ECO:0008006" key="4">
    <source>
        <dbReference type="Google" id="ProtNLM"/>
    </source>
</evidence>
<keyword evidence="1" id="KW-0472">Membrane</keyword>
<feature type="transmembrane region" description="Helical" evidence="1">
    <location>
        <begin position="201"/>
        <end position="221"/>
    </location>
</feature>
<evidence type="ECO:0000256" key="1">
    <source>
        <dbReference type="SAM" id="Phobius"/>
    </source>
</evidence>
<dbReference type="EMBL" id="CP109495">
    <property type="protein sequence ID" value="WUX55290.1"/>
    <property type="molecule type" value="Genomic_DNA"/>
</dbReference>
<reference evidence="2" key="1">
    <citation type="submission" date="2022-10" db="EMBL/GenBank/DDBJ databases">
        <title>The complete genomes of actinobacterial strains from the NBC collection.</title>
        <authorList>
            <person name="Joergensen T.S."/>
            <person name="Alvarez Arevalo M."/>
            <person name="Sterndorff E.B."/>
            <person name="Faurdal D."/>
            <person name="Vuksanovic O."/>
            <person name="Mourched A.-S."/>
            <person name="Charusanti P."/>
            <person name="Shaw S."/>
            <person name="Blin K."/>
            <person name="Weber T."/>
        </authorList>
    </citation>
    <scope>NUCLEOTIDE SEQUENCE</scope>
    <source>
        <strain evidence="2">NBC_01432</strain>
    </source>
</reference>
<name>A0ABZ2A9B1_STRNV</name>
<keyword evidence="3" id="KW-1185">Reference proteome</keyword>
<feature type="transmembrane region" description="Helical" evidence="1">
    <location>
        <begin position="169"/>
        <end position="189"/>
    </location>
</feature>
<keyword evidence="1" id="KW-1133">Transmembrane helix</keyword>
<feature type="transmembrane region" description="Helical" evidence="1">
    <location>
        <begin position="33"/>
        <end position="56"/>
    </location>
</feature>
<feature type="transmembrane region" description="Helical" evidence="1">
    <location>
        <begin position="68"/>
        <end position="87"/>
    </location>
</feature>
<gene>
    <name evidence="2" type="ORF">OG442_29285</name>
</gene>
<feature type="transmembrane region" description="Helical" evidence="1">
    <location>
        <begin position="132"/>
        <end position="157"/>
    </location>
</feature>
<protein>
    <recommendedName>
        <fullName evidence="4">Integral membrane protein</fullName>
    </recommendedName>
</protein>
<dbReference type="RefSeq" id="WP_329079017.1">
    <property type="nucleotide sequence ID" value="NZ_CP109495.1"/>
</dbReference>
<feature type="transmembrane region" description="Helical" evidence="1">
    <location>
        <begin position="99"/>
        <end position="120"/>
    </location>
</feature>
<organism evidence="2 3">
    <name type="scientific">Streptomyces niveus</name>
    <name type="common">Streptomyces spheroides</name>
    <dbReference type="NCBI Taxonomy" id="193462"/>
    <lineage>
        <taxon>Bacteria</taxon>
        <taxon>Bacillati</taxon>
        <taxon>Actinomycetota</taxon>
        <taxon>Actinomycetes</taxon>
        <taxon>Kitasatosporales</taxon>
        <taxon>Streptomycetaceae</taxon>
        <taxon>Streptomyces</taxon>
    </lineage>
</organism>
<accession>A0ABZ2A9B1</accession>
<keyword evidence="1" id="KW-0812">Transmembrane</keyword>